<organism evidence="2 3">
    <name type="scientific">Sarocladium strictum</name>
    <name type="common">Black bundle disease fungus</name>
    <name type="synonym">Acremonium strictum</name>
    <dbReference type="NCBI Taxonomy" id="5046"/>
    <lineage>
        <taxon>Eukaryota</taxon>
        <taxon>Fungi</taxon>
        <taxon>Dikarya</taxon>
        <taxon>Ascomycota</taxon>
        <taxon>Pezizomycotina</taxon>
        <taxon>Sordariomycetes</taxon>
        <taxon>Hypocreomycetidae</taxon>
        <taxon>Hypocreales</taxon>
        <taxon>Sarocladiaceae</taxon>
        <taxon>Sarocladium</taxon>
    </lineage>
</organism>
<gene>
    <name evidence="2" type="ORF">NLU13_3027</name>
</gene>
<reference evidence="2" key="1">
    <citation type="submission" date="2022-10" db="EMBL/GenBank/DDBJ databases">
        <title>Determination and structural analysis of whole genome sequence of Sarocladium strictum F4-1.</title>
        <authorList>
            <person name="Hu L."/>
            <person name="Jiang Y."/>
        </authorList>
    </citation>
    <scope>NUCLEOTIDE SEQUENCE</scope>
    <source>
        <strain evidence="2">F4-1</strain>
    </source>
</reference>
<feature type="region of interest" description="Disordered" evidence="1">
    <location>
        <begin position="1"/>
        <end position="29"/>
    </location>
</feature>
<evidence type="ECO:0000256" key="1">
    <source>
        <dbReference type="SAM" id="MobiDB-lite"/>
    </source>
</evidence>
<name>A0AA39GLA3_SARSR</name>
<evidence type="ECO:0000313" key="2">
    <source>
        <dbReference type="EMBL" id="KAK0389452.1"/>
    </source>
</evidence>
<dbReference type="EMBL" id="JAPDFR010000002">
    <property type="protein sequence ID" value="KAK0389452.1"/>
    <property type="molecule type" value="Genomic_DNA"/>
</dbReference>
<dbReference type="Proteomes" id="UP001175261">
    <property type="component" value="Unassembled WGS sequence"/>
</dbReference>
<accession>A0AA39GLA3</accession>
<dbReference type="AlphaFoldDB" id="A0AA39GLA3"/>
<comment type="caution">
    <text evidence="2">The sequence shown here is derived from an EMBL/GenBank/DDBJ whole genome shotgun (WGS) entry which is preliminary data.</text>
</comment>
<sequence>MSRTRMGFTESHNASSGCSPSREVPSPCDGCRRRAVHQHLCLLQRMPKGTFPSSCYPLGAVARAMGEHIMQNENKPYINVTGERRQRSVLKMIRQLETALSHTMEEQVFC</sequence>
<protein>
    <submittedName>
        <fullName evidence="2">Uncharacterized protein</fullName>
    </submittedName>
</protein>
<proteinExistence type="predicted"/>
<evidence type="ECO:0000313" key="3">
    <source>
        <dbReference type="Proteomes" id="UP001175261"/>
    </source>
</evidence>
<feature type="compositionally biased region" description="Polar residues" evidence="1">
    <location>
        <begin position="10"/>
        <end position="19"/>
    </location>
</feature>
<keyword evidence="3" id="KW-1185">Reference proteome</keyword>